<dbReference type="Proteomes" id="UP000530928">
    <property type="component" value="Unassembled WGS sequence"/>
</dbReference>
<feature type="transmembrane region" description="Helical" evidence="8">
    <location>
        <begin position="442"/>
        <end position="465"/>
    </location>
</feature>
<feature type="transmembrane region" description="Helical" evidence="8">
    <location>
        <begin position="227"/>
        <end position="245"/>
    </location>
</feature>
<dbReference type="GO" id="GO:0015648">
    <property type="term" value="F:lipid-linked peptidoglycan transporter activity"/>
    <property type="evidence" value="ECO:0007669"/>
    <property type="project" value="TreeGrafter"/>
</dbReference>
<feature type="transmembrane region" description="Helical" evidence="8">
    <location>
        <begin position="66"/>
        <end position="83"/>
    </location>
</feature>
<feature type="transmembrane region" description="Helical" evidence="8">
    <location>
        <begin position="165"/>
        <end position="187"/>
    </location>
</feature>
<evidence type="ECO:0000256" key="3">
    <source>
        <dbReference type="ARBA" id="ARBA00022692"/>
    </source>
</evidence>
<dbReference type="GO" id="GO:0008360">
    <property type="term" value="P:regulation of cell shape"/>
    <property type="evidence" value="ECO:0007669"/>
    <property type="project" value="UniProtKB-KW"/>
</dbReference>
<keyword evidence="6 8" id="KW-1133">Transmembrane helix</keyword>
<reference evidence="9 10" key="1">
    <citation type="submission" date="2020-07" db="EMBL/GenBank/DDBJ databases">
        <title>Genomic Encyclopedia of Type Strains, Phase IV (KMG-IV): sequencing the most valuable type-strain genomes for metagenomic binning, comparative biology and taxonomic classification.</title>
        <authorList>
            <person name="Goeker M."/>
        </authorList>
    </citation>
    <scope>NUCLEOTIDE SEQUENCE [LARGE SCALE GENOMIC DNA]</scope>
    <source>
        <strain evidence="9 10">DSM 45533</strain>
    </source>
</reference>
<evidence type="ECO:0000256" key="1">
    <source>
        <dbReference type="ARBA" id="ARBA00004651"/>
    </source>
</evidence>
<dbReference type="Pfam" id="PF03023">
    <property type="entry name" value="MurJ"/>
    <property type="match status" value="1"/>
</dbReference>
<accession>A0A7W0HQ05</accession>
<gene>
    <name evidence="9" type="ORF">HNR30_002739</name>
</gene>
<feature type="transmembrane region" description="Helical" evidence="8">
    <location>
        <begin position="17"/>
        <end position="34"/>
    </location>
</feature>
<dbReference type="GO" id="GO:0009252">
    <property type="term" value="P:peptidoglycan biosynthetic process"/>
    <property type="evidence" value="ECO:0007669"/>
    <property type="project" value="UniProtKB-KW"/>
</dbReference>
<evidence type="ECO:0000256" key="8">
    <source>
        <dbReference type="SAM" id="Phobius"/>
    </source>
</evidence>
<feature type="transmembrane region" description="Helical" evidence="8">
    <location>
        <begin position="356"/>
        <end position="377"/>
    </location>
</feature>
<evidence type="ECO:0000256" key="5">
    <source>
        <dbReference type="ARBA" id="ARBA00022984"/>
    </source>
</evidence>
<keyword evidence="10" id="KW-1185">Reference proteome</keyword>
<organism evidence="9 10">
    <name type="scientific">Nonomuraea soli</name>
    <dbReference type="NCBI Taxonomy" id="1032476"/>
    <lineage>
        <taxon>Bacteria</taxon>
        <taxon>Bacillati</taxon>
        <taxon>Actinomycetota</taxon>
        <taxon>Actinomycetes</taxon>
        <taxon>Streptosporangiales</taxon>
        <taxon>Streptosporangiaceae</taxon>
        <taxon>Nonomuraea</taxon>
    </lineage>
</organism>
<feature type="transmembrane region" description="Helical" evidence="8">
    <location>
        <begin position="315"/>
        <end position="336"/>
    </location>
</feature>
<keyword evidence="3 8" id="KW-0812">Transmembrane</keyword>
<protein>
    <submittedName>
        <fullName evidence="9">Putative peptidoglycan lipid II flippase</fullName>
    </submittedName>
</protein>
<keyword evidence="4" id="KW-0133">Cell shape</keyword>
<comment type="caution">
    <text evidence="9">The sequence shown here is derived from an EMBL/GenBank/DDBJ whole genome shotgun (WGS) entry which is preliminary data.</text>
</comment>
<feature type="transmembrane region" description="Helical" evidence="8">
    <location>
        <begin position="471"/>
        <end position="498"/>
    </location>
</feature>
<dbReference type="EMBL" id="JACDUR010000003">
    <property type="protein sequence ID" value="MBA2891398.1"/>
    <property type="molecule type" value="Genomic_DNA"/>
</dbReference>
<feature type="transmembrane region" description="Helical" evidence="8">
    <location>
        <begin position="104"/>
        <end position="122"/>
    </location>
</feature>
<evidence type="ECO:0000256" key="6">
    <source>
        <dbReference type="ARBA" id="ARBA00022989"/>
    </source>
</evidence>
<dbReference type="PANTHER" id="PTHR47019">
    <property type="entry name" value="LIPID II FLIPPASE MURJ"/>
    <property type="match status" value="1"/>
</dbReference>
<feature type="transmembrane region" description="Helical" evidence="8">
    <location>
        <begin position="142"/>
        <end position="160"/>
    </location>
</feature>
<keyword evidence="5" id="KW-0573">Peptidoglycan synthesis</keyword>
<dbReference type="PANTHER" id="PTHR47019:SF1">
    <property type="entry name" value="LIPID II FLIPPASE MURJ"/>
    <property type="match status" value="1"/>
</dbReference>
<evidence type="ECO:0000256" key="7">
    <source>
        <dbReference type="ARBA" id="ARBA00023136"/>
    </source>
</evidence>
<feature type="transmembrane region" description="Helical" evidence="8">
    <location>
        <begin position="193"/>
        <end position="215"/>
    </location>
</feature>
<feature type="transmembrane region" description="Helical" evidence="8">
    <location>
        <begin position="274"/>
        <end position="294"/>
    </location>
</feature>
<keyword evidence="7 8" id="KW-0472">Membrane</keyword>
<feature type="transmembrane region" description="Helical" evidence="8">
    <location>
        <begin position="410"/>
        <end position="430"/>
    </location>
</feature>
<proteinExistence type="predicted"/>
<evidence type="ECO:0000313" key="9">
    <source>
        <dbReference type="EMBL" id="MBA2891398.1"/>
    </source>
</evidence>
<dbReference type="RefSeq" id="WP_181610201.1">
    <property type="nucleotide sequence ID" value="NZ_BAABAM010000002.1"/>
</dbReference>
<name>A0A7W0HQ05_9ACTN</name>
<dbReference type="GO" id="GO:0034204">
    <property type="term" value="P:lipid translocation"/>
    <property type="evidence" value="ECO:0007669"/>
    <property type="project" value="TreeGrafter"/>
</dbReference>
<evidence type="ECO:0000256" key="4">
    <source>
        <dbReference type="ARBA" id="ARBA00022960"/>
    </source>
</evidence>
<evidence type="ECO:0000256" key="2">
    <source>
        <dbReference type="ARBA" id="ARBA00022475"/>
    </source>
</evidence>
<comment type="subcellular location">
    <subcellularLocation>
        <location evidence="1">Cell membrane</location>
        <topology evidence="1">Multi-pass membrane protein</topology>
    </subcellularLocation>
</comment>
<dbReference type="InterPro" id="IPR051050">
    <property type="entry name" value="Lipid_II_flippase_MurJ/MviN"/>
</dbReference>
<dbReference type="PRINTS" id="PR01806">
    <property type="entry name" value="VIRFACTRMVIN"/>
</dbReference>
<feature type="transmembrane region" description="Helical" evidence="8">
    <location>
        <begin position="384"/>
        <end position="404"/>
    </location>
</feature>
<dbReference type="InterPro" id="IPR004268">
    <property type="entry name" value="MurJ"/>
</dbReference>
<dbReference type="GO" id="GO:0005886">
    <property type="term" value="C:plasma membrane"/>
    <property type="evidence" value="ECO:0007669"/>
    <property type="project" value="UniProtKB-SubCell"/>
</dbReference>
<keyword evidence="2" id="KW-1003">Cell membrane</keyword>
<evidence type="ECO:0000313" key="10">
    <source>
        <dbReference type="Proteomes" id="UP000530928"/>
    </source>
</evidence>
<dbReference type="AlphaFoldDB" id="A0A7W0HQ05"/>
<sequence length="513" mass="52942">MMVVADVKGSQSRESKVVARAATVTTLLFIAGSASGFARDLLLANLFGAGAGTDAFMVAWSVPETAAPLLIEGALSFLLIPYFSRAVEAGQSLNHVVWAMLPKAAFALVLLTGVTAAAAPLITRAIAPGMQEHALASQSMQVISLTVLGFGLTGLCSAALRTQKIFGPAAAIYLVYNAAIIAAIAIGHDRWGIISAAYGVALGSLLMVLIQAPALLTHVGPPVRSRYHTAIPWMLFAPIAVYTLVRQAQVFVERFVGSSLPAGSISYLNYAQKIAQVPMVASLVLATISFPLLARSLAAGDHAAAARRVMADARVAATLVLLSTAFFVAHAPDVVGLLLEHGAFTAADTQATAWSLRLYCLGLMGQALVGVLCRVYFCGTRPAWYPALVMAAGLIVTGLAAPLLTAPLGVGGIALANAAGISLTALLLLRGMRGPIRVFPQAALLSTLARLSVAAAAAAGGAFLLRPVSATWPLAVAVPFEAVVTTALFAVGAVLTGCRRDLSLTLRRGGEES</sequence>